<accession>A0A1I1ZRN9</accession>
<keyword evidence="1" id="KW-0238">DNA-binding</keyword>
<gene>
    <name evidence="3" type="ORF">SAMN03003324_00115</name>
</gene>
<dbReference type="InterPro" id="IPR010998">
    <property type="entry name" value="Integrase_recombinase_N"/>
</dbReference>
<dbReference type="Pfam" id="PF13102">
    <property type="entry name" value="Phage_int_SAM_5"/>
    <property type="match status" value="1"/>
</dbReference>
<feature type="domain" description="Phage integrase SAM-like" evidence="2">
    <location>
        <begin position="10"/>
        <end position="66"/>
    </location>
</feature>
<evidence type="ECO:0000313" key="4">
    <source>
        <dbReference type="Proteomes" id="UP000183129"/>
    </source>
</evidence>
<dbReference type="GO" id="GO:0003677">
    <property type="term" value="F:DNA binding"/>
    <property type="evidence" value="ECO:0007669"/>
    <property type="project" value="UniProtKB-KW"/>
</dbReference>
<dbReference type="AlphaFoldDB" id="A0A1I1ZRN9"/>
<dbReference type="Gene3D" id="1.10.150.130">
    <property type="match status" value="1"/>
</dbReference>
<proteinExistence type="predicted"/>
<dbReference type="Proteomes" id="UP000183129">
    <property type="component" value="Unassembled WGS sequence"/>
</dbReference>
<dbReference type="EMBL" id="FONS01000001">
    <property type="protein sequence ID" value="SFE33303.1"/>
    <property type="molecule type" value="Genomic_DNA"/>
</dbReference>
<evidence type="ECO:0000313" key="3">
    <source>
        <dbReference type="EMBL" id="SFE33303.1"/>
    </source>
</evidence>
<dbReference type="RefSeq" id="WP_316930984.1">
    <property type="nucleotide sequence ID" value="NZ_FONS01000001.1"/>
</dbReference>
<protein>
    <recommendedName>
        <fullName evidence="2">Phage integrase SAM-like domain-containing protein</fullName>
    </recommendedName>
</protein>
<reference evidence="3 4" key="1">
    <citation type="submission" date="2016-10" db="EMBL/GenBank/DDBJ databases">
        <authorList>
            <person name="de Groot N.N."/>
        </authorList>
    </citation>
    <scope>NUCLEOTIDE SEQUENCE [LARGE SCALE GENOMIC DNA]</scope>
    <source>
        <strain evidence="3 4">ATCC 51969</strain>
    </source>
</reference>
<organism evidence="3 4">
    <name type="scientific">Pedobacter antarcticus</name>
    <dbReference type="NCBI Taxonomy" id="34086"/>
    <lineage>
        <taxon>Bacteria</taxon>
        <taxon>Pseudomonadati</taxon>
        <taxon>Bacteroidota</taxon>
        <taxon>Sphingobacteriia</taxon>
        <taxon>Sphingobacteriales</taxon>
        <taxon>Sphingobacteriaceae</taxon>
        <taxon>Pedobacter</taxon>
    </lineage>
</organism>
<sequence length="71" mass="8321">MQSLVGKGYVQGTLSRYKVLEKHLSAFVLSKYELADVDIKRVDQAFLNNFDYYLRSDKTARITMWLKTSRI</sequence>
<dbReference type="STRING" id="34086.SAMN04488084_11641"/>
<evidence type="ECO:0000259" key="2">
    <source>
        <dbReference type="Pfam" id="PF13102"/>
    </source>
</evidence>
<evidence type="ECO:0000256" key="1">
    <source>
        <dbReference type="ARBA" id="ARBA00023125"/>
    </source>
</evidence>
<dbReference type="InterPro" id="IPR025269">
    <property type="entry name" value="SAM-like_dom"/>
</dbReference>
<name>A0A1I1ZRN9_9SPHI</name>